<name>A0A645FUW4_9ZZZZ</name>
<organism evidence="1">
    <name type="scientific">bioreactor metagenome</name>
    <dbReference type="NCBI Taxonomy" id="1076179"/>
    <lineage>
        <taxon>unclassified sequences</taxon>
        <taxon>metagenomes</taxon>
        <taxon>ecological metagenomes</taxon>
    </lineage>
</organism>
<protein>
    <submittedName>
        <fullName evidence="1">Uncharacterized protein</fullName>
    </submittedName>
</protein>
<reference evidence="1" key="1">
    <citation type="submission" date="2019-08" db="EMBL/GenBank/DDBJ databases">
        <authorList>
            <person name="Kucharzyk K."/>
            <person name="Murdoch R.W."/>
            <person name="Higgins S."/>
            <person name="Loffler F."/>
        </authorList>
    </citation>
    <scope>NUCLEOTIDE SEQUENCE</scope>
</reference>
<proteinExistence type="predicted"/>
<comment type="caution">
    <text evidence="1">The sequence shown here is derived from an EMBL/GenBank/DDBJ whole genome shotgun (WGS) entry which is preliminary data.</text>
</comment>
<dbReference type="AlphaFoldDB" id="A0A645FUW4"/>
<sequence>MLPFFHSKHWSAQQHHRLTLLECFPLLLAQALVPSHDIVERQQLLVFKTTVLVGSQLIGLPAVVDIQSLGERTHL</sequence>
<dbReference type="EMBL" id="VSSQ01065613">
    <property type="protein sequence ID" value="MPN18307.1"/>
    <property type="molecule type" value="Genomic_DNA"/>
</dbReference>
<accession>A0A645FUW4</accession>
<evidence type="ECO:0000313" key="1">
    <source>
        <dbReference type="EMBL" id="MPN18307.1"/>
    </source>
</evidence>
<gene>
    <name evidence="1" type="ORF">SDC9_165667</name>
</gene>